<evidence type="ECO:0000313" key="2">
    <source>
        <dbReference type="EMBL" id="KAK1335367.1"/>
    </source>
</evidence>
<dbReference type="PANTHER" id="PTHR36683">
    <property type="entry name" value="CELL CYCLE EXIT AND NEURONAL DIFFERENTIATION PROTEIN 1"/>
    <property type="match status" value="1"/>
</dbReference>
<dbReference type="GO" id="GO:0021686">
    <property type="term" value="P:cerebellar granular layer maturation"/>
    <property type="evidence" value="ECO:0007669"/>
    <property type="project" value="TreeGrafter"/>
</dbReference>
<dbReference type="InterPro" id="IPR020162">
    <property type="entry name" value="Cend1"/>
</dbReference>
<sequence length="172" mass="16689">MESRGKAASSPKPDAKGPPAGAERPPAADGKAASAKPGKKEAQAEKQEPPVAPAPPPAKKTPAKADPALLHNHSNLKPAAPAPAAPSGPDAAPEPKGPGDGAEEDQVPSGGRGGQGPCPFENLTPLLLAGGAAMAAVALVLGCGLPGPEEMTCCPGGAQRPVQTAGCACDLT</sequence>
<reference evidence="2" key="1">
    <citation type="submission" date="2023-06" db="EMBL/GenBank/DDBJ databases">
        <title>Reference genome for the Northern bat (Eptesicus nilssonii), a most northern bat species.</title>
        <authorList>
            <person name="Laine V.N."/>
            <person name="Pulliainen A.T."/>
            <person name="Lilley T.M."/>
        </authorList>
    </citation>
    <scope>NUCLEOTIDE SEQUENCE</scope>
    <source>
        <strain evidence="2">BLF_Eptnil</strain>
        <tissue evidence="2">Kidney</tissue>
    </source>
</reference>
<feature type="compositionally biased region" description="Pro residues" evidence="1">
    <location>
        <begin position="50"/>
        <end position="59"/>
    </location>
</feature>
<dbReference type="GO" id="GO:0021702">
    <property type="term" value="P:cerebellar Purkinje cell differentiation"/>
    <property type="evidence" value="ECO:0007669"/>
    <property type="project" value="TreeGrafter"/>
</dbReference>
<protein>
    <submittedName>
        <fullName evidence="2">Uncharacterized protein</fullName>
    </submittedName>
</protein>
<dbReference type="PANTHER" id="PTHR36683:SF1">
    <property type="entry name" value="CELL CYCLE EXIT AND NEURONAL DIFFERENTIATION PROTEIN 1"/>
    <property type="match status" value="1"/>
</dbReference>
<dbReference type="Pfam" id="PF15677">
    <property type="entry name" value="CEND1"/>
    <property type="match status" value="1"/>
</dbReference>
<feature type="region of interest" description="Disordered" evidence="1">
    <location>
        <begin position="1"/>
        <end position="118"/>
    </location>
</feature>
<name>A0AA40HRA8_CNENI</name>
<feature type="compositionally biased region" description="Basic and acidic residues" evidence="1">
    <location>
        <begin position="38"/>
        <end position="48"/>
    </location>
</feature>
<accession>A0AA40HRA8</accession>
<feature type="compositionally biased region" description="Low complexity" evidence="1">
    <location>
        <begin position="1"/>
        <end position="30"/>
    </location>
</feature>
<proteinExistence type="predicted"/>
<dbReference type="GO" id="GO:0021933">
    <property type="term" value="P:radial glia guided migration of cerebellar granule cell"/>
    <property type="evidence" value="ECO:0007669"/>
    <property type="project" value="TreeGrafter"/>
</dbReference>
<dbReference type="EMBL" id="JAULJE010000013">
    <property type="protein sequence ID" value="KAK1335367.1"/>
    <property type="molecule type" value="Genomic_DNA"/>
</dbReference>
<organism evidence="2 3">
    <name type="scientific">Cnephaeus nilssonii</name>
    <name type="common">Northern bat</name>
    <name type="synonym">Eptesicus nilssonii</name>
    <dbReference type="NCBI Taxonomy" id="3371016"/>
    <lineage>
        <taxon>Eukaryota</taxon>
        <taxon>Metazoa</taxon>
        <taxon>Chordata</taxon>
        <taxon>Craniata</taxon>
        <taxon>Vertebrata</taxon>
        <taxon>Euteleostomi</taxon>
        <taxon>Mammalia</taxon>
        <taxon>Eutheria</taxon>
        <taxon>Laurasiatheria</taxon>
        <taxon>Chiroptera</taxon>
        <taxon>Yangochiroptera</taxon>
        <taxon>Vespertilionidae</taxon>
        <taxon>Cnephaeus</taxon>
    </lineage>
</organism>
<gene>
    <name evidence="2" type="ORF">QTO34_003153</name>
</gene>
<evidence type="ECO:0000256" key="1">
    <source>
        <dbReference type="SAM" id="MobiDB-lite"/>
    </source>
</evidence>
<evidence type="ECO:0000313" key="3">
    <source>
        <dbReference type="Proteomes" id="UP001177744"/>
    </source>
</evidence>
<dbReference type="AlphaFoldDB" id="A0AA40HRA8"/>
<dbReference type="Proteomes" id="UP001177744">
    <property type="component" value="Unassembled WGS sequence"/>
</dbReference>
<keyword evidence="3" id="KW-1185">Reference proteome</keyword>
<comment type="caution">
    <text evidence="2">The sequence shown here is derived from an EMBL/GenBank/DDBJ whole genome shotgun (WGS) entry which is preliminary data.</text>
</comment>